<evidence type="ECO:0000313" key="1">
    <source>
        <dbReference type="EMBL" id="EMQ98195.1"/>
    </source>
</evidence>
<protein>
    <submittedName>
        <fullName evidence="1">Uncharacterized protein</fullName>
    </submittedName>
</protein>
<evidence type="ECO:0000313" key="2">
    <source>
        <dbReference type="Proteomes" id="UP000012015"/>
    </source>
</evidence>
<proteinExistence type="predicted"/>
<reference evidence="1 2" key="1">
    <citation type="journal article" date="2013" name="Genome Announc.">
        <title>Draft Genome Sequence of Arthrobacter gangotriensis Strain Lz1yT, Isolated from a Penguin Rookery Soil Sample Collected in Antarctica, near the Indian Station Dakshin Gangotri.</title>
        <authorList>
            <person name="Shivaji S."/>
            <person name="Ara S."/>
            <person name="Bandi S."/>
            <person name="Singh A."/>
            <person name="Kumar Pinnaka A."/>
        </authorList>
    </citation>
    <scope>NUCLEOTIDE SEQUENCE [LARGE SCALE GENOMIC DNA]</scope>
    <source>
        <strain evidence="1 2">Lz1y</strain>
    </source>
</reference>
<dbReference type="AlphaFoldDB" id="M7MTD1"/>
<dbReference type="STRING" id="1276920.ADIAG_02211"/>
<accession>M7MTD1</accession>
<name>M7MTD1_9MICC</name>
<keyword evidence="2" id="KW-1185">Reference proteome</keyword>
<sequence length="102" mass="11294">MKPQGTPPRIKFSQTRTPVAAAPALPSLSSSGIVPEVSCEQCCTAEYLVFEQVRPVVGTDSLTQAWDVECWCGKCEQFYGIRTSRRPASQFSGPQVEHWRGF</sequence>
<gene>
    <name evidence="1" type="ORF">ADIAG_02211</name>
</gene>
<organism evidence="1 2">
    <name type="scientific">Paeniglutamicibacter gangotriensis Lz1y</name>
    <dbReference type="NCBI Taxonomy" id="1276920"/>
    <lineage>
        <taxon>Bacteria</taxon>
        <taxon>Bacillati</taxon>
        <taxon>Actinomycetota</taxon>
        <taxon>Actinomycetes</taxon>
        <taxon>Micrococcales</taxon>
        <taxon>Micrococcaceae</taxon>
        <taxon>Paeniglutamicibacter</taxon>
    </lineage>
</organism>
<dbReference type="Proteomes" id="UP000012015">
    <property type="component" value="Unassembled WGS sequence"/>
</dbReference>
<dbReference type="EMBL" id="AOCK01000006">
    <property type="protein sequence ID" value="EMQ98195.1"/>
    <property type="molecule type" value="Genomic_DNA"/>
</dbReference>
<comment type="caution">
    <text evidence="1">The sequence shown here is derived from an EMBL/GenBank/DDBJ whole genome shotgun (WGS) entry which is preliminary data.</text>
</comment>